<dbReference type="PANTHER" id="PTHR33112">
    <property type="entry name" value="DOMAIN PROTEIN, PUTATIVE-RELATED"/>
    <property type="match status" value="1"/>
</dbReference>
<evidence type="ECO:0000313" key="3">
    <source>
        <dbReference type="Proteomes" id="UP000664132"/>
    </source>
</evidence>
<dbReference type="AlphaFoldDB" id="A0A8H7WC19"/>
<dbReference type="InterPro" id="IPR010730">
    <property type="entry name" value="HET"/>
</dbReference>
<dbReference type="Proteomes" id="UP000664132">
    <property type="component" value="Unassembled WGS sequence"/>
</dbReference>
<accession>A0A8H7WC19</accession>
<protein>
    <recommendedName>
        <fullName evidence="1">Heterokaryon incompatibility domain-containing protein</fullName>
    </recommendedName>
</protein>
<comment type="caution">
    <text evidence="2">The sequence shown here is derived from an EMBL/GenBank/DDBJ whole genome shotgun (WGS) entry which is preliminary data.</text>
</comment>
<gene>
    <name evidence="2" type="ORF">IFR04_004797</name>
</gene>
<feature type="domain" description="Heterokaryon incompatibility" evidence="1">
    <location>
        <begin position="183"/>
        <end position="354"/>
    </location>
</feature>
<dbReference type="PANTHER" id="PTHR33112:SF10">
    <property type="entry name" value="TOL"/>
    <property type="match status" value="1"/>
</dbReference>
<dbReference type="OrthoDB" id="5362512at2759"/>
<dbReference type="Pfam" id="PF06985">
    <property type="entry name" value="HET"/>
    <property type="match status" value="1"/>
</dbReference>
<evidence type="ECO:0000259" key="1">
    <source>
        <dbReference type="Pfam" id="PF06985"/>
    </source>
</evidence>
<proteinExistence type="predicted"/>
<organism evidence="2 3">
    <name type="scientific">Cadophora malorum</name>
    <dbReference type="NCBI Taxonomy" id="108018"/>
    <lineage>
        <taxon>Eukaryota</taxon>
        <taxon>Fungi</taxon>
        <taxon>Dikarya</taxon>
        <taxon>Ascomycota</taxon>
        <taxon>Pezizomycotina</taxon>
        <taxon>Leotiomycetes</taxon>
        <taxon>Helotiales</taxon>
        <taxon>Ploettnerulaceae</taxon>
        <taxon>Cadophora</taxon>
    </lineage>
</organism>
<dbReference type="EMBL" id="JAFJYH010000055">
    <property type="protein sequence ID" value="KAG4422056.1"/>
    <property type="molecule type" value="Genomic_DNA"/>
</dbReference>
<keyword evidence="3" id="KW-1185">Reference proteome</keyword>
<name>A0A8H7WC19_9HELO</name>
<sequence length="696" mass="78859">MPAGHHRSNPVSTRQRHTFIAAHIMALEQGLYYRLDFTLHGEIYSQRSVSTLLLEPITSCSESSVYTPRSWRLDSAEVLQLARYWISKCMSDDHENCPNKDFSNRFVPKPHASQHVEVKGHAAHGTRSLLRESSGSDILISSPFYPTRLLVLGPADESFVKLIVTKDSKGQDSNCFTELKGQYVTLSHCWGNTGQTFCLNEKNLDVFQSKGIPLKELPRTFQDAIHFARLLSQNVKYIWIDSLCIMQNNEGDWLQESTQMYQVYRNSYCNISATSAENSSHGLYADRDPQHLWGEEINLNTKELVRSNSQNLPGEASLGNHGALVQRCKIVDPSHWERKVESAPVNTRAWVLQERLLAPRVIHFCEGQIAWECREMDASESSIDGIADVELKFGEIREQGRIRLKSLVAQEYGQRSASPTDGNTAKQAHQNWNLITERFSKTNLTQAKDKLIALAGIAEQMHSQIAAPYVAGLWQSTYFASQLLWRVEPLFQSPRFFHPSSRPATYRAPSFSWASIDAPQGIRCGEIQEEEKLLIKVIQVEVRPEEHPNSQFGLVKKGGFIEIECQKLPVTISKKCRRTPEGLRQDVFTWKLVKGRAKDARMHPNVYLDSPEDDFEHISGQHSRSSIWLVPAFKDDSGDLIGLLLQQKSKHPPQFQRVGLSIIPRYVSSEQEIMSETSVDENGEFKSVGKGVIQIV</sequence>
<evidence type="ECO:0000313" key="2">
    <source>
        <dbReference type="EMBL" id="KAG4422056.1"/>
    </source>
</evidence>
<reference evidence="2" key="1">
    <citation type="submission" date="2021-02" db="EMBL/GenBank/DDBJ databases">
        <title>Genome sequence Cadophora malorum strain M34.</title>
        <authorList>
            <person name="Stefanovic E."/>
            <person name="Vu D."/>
            <person name="Scully C."/>
            <person name="Dijksterhuis J."/>
            <person name="Roader J."/>
            <person name="Houbraken J."/>
        </authorList>
    </citation>
    <scope>NUCLEOTIDE SEQUENCE</scope>
    <source>
        <strain evidence="2">M34</strain>
    </source>
</reference>